<gene>
    <name evidence="1" type="ORF">O181_098689</name>
</gene>
<comment type="caution">
    <text evidence="1">The sequence shown here is derived from an EMBL/GenBank/DDBJ whole genome shotgun (WGS) entry which is preliminary data.</text>
</comment>
<reference evidence="1" key="1">
    <citation type="submission" date="2021-03" db="EMBL/GenBank/DDBJ databases">
        <title>Draft genome sequence of rust myrtle Austropuccinia psidii MF-1, a brazilian biotype.</title>
        <authorList>
            <person name="Quecine M.C."/>
            <person name="Pachon D.M.R."/>
            <person name="Bonatelli M.L."/>
            <person name="Correr F.H."/>
            <person name="Franceschini L.M."/>
            <person name="Leite T.F."/>
            <person name="Margarido G.R.A."/>
            <person name="Almeida C.A."/>
            <person name="Ferrarezi J.A."/>
            <person name="Labate C.A."/>
        </authorList>
    </citation>
    <scope>NUCLEOTIDE SEQUENCE</scope>
    <source>
        <strain evidence="1">MF-1</strain>
    </source>
</reference>
<evidence type="ECO:0000313" key="2">
    <source>
        <dbReference type="Proteomes" id="UP000765509"/>
    </source>
</evidence>
<name>A0A9Q3JB99_9BASI</name>
<organism evidence="1 2">
    <name type="scientific">Austropuccinia psidii MF-1</name>
    <dbReference type="NCBI Taxonomy" id="1389203"/>
    <lineage>
        <taxon>Eukaryota</taxon>
        <taxon>Fungi</taxon>
        <taxon>Dikarya</taxon>
        <taxon>Basidiomycota</taxon>
        <taxon>Pucciniomycotina</taxon>
        <taxon>Pucciniomycetes</taxon>
        <taxon>Pucciniales</taxon>
        <taxon>Sphaerophragmiaceae</taxon>
        <taxon>Austropuccinia</taxon>
    </lineage>
</organism>
<dbReference type="EMBL" id="AVOT02067450">
    <property type="protein sequence ID" value="MBW0558974.1"/>
    <property type="molecule type" value="Genomic_DNA"/>
</dbReference>
<keyword evidence="2" id="KW-1185">Reference proteome</keyword>
<proteinExistence type="predicted"/>
<sequence length="144" mass="15613">MDCQAEVKYSEYVLDESATIAILINQDSCIGRDLRAQYAALMGPNDTAQCRRFGHVALISESITKVRKLPESGKITNLPQYLHEAGSTKDGGTIGCTKQPHVAAITSCLNVSSQHPIYKPGLGGYATMIIDEAHDLTFPTDTNQ</sequence>
<dbReference type="AlphaFoldDB" id="A0A9Q3JB99"/>
<dbReference type="Proteomes" id="UP000765509">
    <property type="component" value="Unassembled WGS sequence"/>
</dbReference>
<protein>
    <submittedName>
        <fullName evidence="1">Uncharacterized protein</fullName>
    </submittedName>
</protein>
<evidence type="ECO:0000313" key="1">
    <source>
        <dbReference type="EMBL" id="MBW0558974.1"/>
    </source>
</evidence>
<accession>A0A9Q3JB99</accession>